<dbReference type="SUPFAM" id="SSF110296">
    <property type="entry name" value="Oligoxyloglucan reducing end-specific cellobiohydrolase"/>
    <property type="match status" value="1"/>
</dbReference>
<organism evidence="2">
    <name type="scientific">candidate division WOR-3 bacterium</name>
    <dbReference type="NCBI Taxonomy" id="2052148"/>
    <lineage>
        <taxon>Bacteria</taxon>
        <taxon>Bacteria division WOR-3</taxon>
    </lineage>
</organism>
<dbReference type="Gene3D" id="2.60.40.4070">
    <property type="match status" value="1"/>
</dbReference>
<protein>
    <submittedName>
        <fullName evidence="2">T9SS type A sorting domain-containing protein</fullName>
    </submittedName>
</protein>
<dbReference type="InterPro" id="IPR013783">
    <property type="entry name" value="Ig-like_fold"/>
</dbReference>
<sequence>MYRDLLIHNNGDTILEWSITVEPSVDWLSVGQTTGTLQPGDVAAVPVGFTGIWLNPGRYHANLIIFSSDPDLPTKAVSVEFALLGPSPAIPVPRVAFDTITGPNRGRMLSVEPGTGNVHLVCGDGENVHYIRSSDGGESWEETLVLDEGRSPALALDGSGLPAVSYLRNDTVFLSRRQPDQSWLPTVVFAGNGADVPGPAAIAAGQKQDGTGYLSCAFPVYNQIQNRSQVRLARVDGAGTTLTMVAETAGAMADSLVSIANTFCGPSHVAWQRDDEVWYWVEPTTVVPPGGGVIGPGGGMKVTDGGQPFVETHGDLVYLVWLDDQSAAVTAALRHVWAPEDAWVFLADSISVGAAAQPVCAQGVYGWQEPDASGAGEIRADAEGNLLNLSNSPGVHSAWPHLDVLYSYDPADPWSLPFVDTVYAFWTEAVEGDSLYEPRFGKQSPAGGTLAGGRGPTASHTLIGGQERPSFYARYRTGYRSNRGIAFDYGADSLSYELAYLDPRQEYLAELVFARDPGRTLELTLESRGREVARVELKTEGPETLRVVLPDWARQGTRLGFGVKERAGGTAVLAGLKLYPFARSRPPKGGALAQPGPERLQSRLYGCVPNPLSRNTVIRYQLARPGRAGLRVYDAAGRLVKTLVDGEHQPGVHRATWNGTDNHGRRVAHGVYFYRLDGPDISETKQMVLLR</sequence>
<dbReference type="Pfam" id="PF13860">
    <property type="entry name" value="FlgD_ig"/>
    <property type="match status" value="1"/>
</dbReference>
<dbReference type="Proteomes" id="UP000885672">
    <property type="component" value="Unassembled WGS sequence"/>
</dbReference>
<accession>A0A7V0T4T6</accession>
<proteinExistence type="predicted"/>
<dbReference type="InterPro" id="IPR026444">
    <property type="entry name" value="Secre_tail"/>
</dbReference>
<feature type="domain" description="FlgD/Vpr Ig-like" evidence="1">
    <location>
        <begin position="628"/>
        <end position="673"/>
    </location>
</feature>
<dbReference type="AlphaFoldDB" id="A0A7V0T4T6"/>
<dbReference type="Gene3D" id="2.60.40.10">
    <property type="entry name" value="Immunoglobulins"/>
    <property type="match status" value="1"/>
</dbReference>
<evidence type="ECO:0000313" key="2">
    <source>
        <dbReference type="EMBL" id="HDQ99224.1"/>
    </source>
</evidence>
<dbReference type="NCBIfam" id="TIGR04183">
    <property type="entry name" value="Por_Secre_tail"/>
    <property type="match status" value="1"/>
</dbReference>
<gene>
    <name evidence="2" type="ORF">ENN51_02915</name>
</gene>
<reference evidence="2" key="1">
    <citation type="journal article" date="2020" name="mSystems">
        <title>Genome- and Community-Level Interaction Insights into Carbon Utilization and Element Cycling Functions of Hydrothermarchaeota in Hydrothermal Sediment.</title>
        <authorList>
            <person name="Zhou Z."/>
            <person name="Liu Y."/>
            <person name="Xu W."/>
            <person name="Pan J."/>
            <person name="Luo Z.H."/>
            <person name="Li M."/>
        </authorList>
    </citation>
    <scope>NUCLEOTIDE SEQUENCE [LARGE SCALE GENOMIC DNA]</scope>
    <source>
        <strain evidence="2">SpSt-1182</strain>
    </source>
</reference>
<evidence type="ECO:0000259" key="1">
    <source>
        <dbReference type="Pfam" id="PF13860"/>
    </source>
</evidence>
<dbReference type="InterPro" id="IPR025965">
    <property type="entry name" value="FlgD/Vpr_Ig-like"/>
</dbReference>
<dbReference type="EMBL" id="DSBX01000114">
    <property type="protein sequence ID" value="HDQ99224.1"/>
    <property type="molecule type" value="Genomic_DNA"/>
</dbReference>
<comment type="caution">
    <text evidence="2">The sequence shown here is derived from an EMBL/GenBank/DDBJ whole genome shotgun (WGS) entry which is preliminary data.</text>
</comment>
<name>A0A7V0T4T6_UNCW3</name>